<dbReference type="PANTHER" id="PTHR38926:SF5">
    <property type="entry name" value="F-BOX AND LEUCINE-RICH REPEAT PROTEIN 6"/>
    <property type="match status" value="1"/>
</dbReference>
<dbReference type="SUPFAM" id="SSF52047">
    <property type="entry name" value="RNI-like"/>
    <property type="match status" value="1"/>
</dbReference>
<organism evidence="2 3">
    <name type="scientific">Platanthera zijinensis</name>
    <dbReference type="NCBI Taxonomy" id="2320716"/>
    <lineage>
        <taxon>Eukaryota</taxon>
        <taxon>Viridiplantae</taxon>
        <taxon>Streptophyta</taxon>
        <taxon>Embryophyta</taxon>
        <taxon>Tracheophyta</taxon>
        <taxon>Spermatophyta</taxon>
        <taxon>Magnoliopsida</taxon>
        <taxon>Liliopsida</taxon>
        <taxon>Asparagales</taxon>
        <taxon>Orchidaceae</taxon>
        <taxon>Orchidoideae</taxon>
        <taxon>Orchideae</taxon>
        <taxon>Orchidinae</taxon>
        <taxon>Platanthera</taxon>
    </lineage>
</organism>
<dbReference type="EMBL" id="JBBWWQ010000002">
    <property type="protein sequence ID" value="KAK8953784.1"/>
    <property type="molecule type" value="Genomic_DNA"/>
</dbReference>
<dbReference type="InterPro" id="IPR036047">
    <property type="entry name" value="F-box-like_dom_sf"/>
</dbReference>
<comment type="caution">
    <text evidence="2">The sequence shown here is derived from an EMBL/GenBank/DDBJ whole genome shotgun (WGS) entry which is preliminary data.</text>
</comment>
<feature type="domain" description="F-box" evidence="1">
    <location>
        <begin position="13"/>
        <end position="52"/>
    </location>
</feature>
<dbReference type="Pfam" id="PF12937">
    <property type="entry name" value="F-box-like"/>
    <property type="match status" value="1"/>
</dbReference>
<accession>A0AAP0GDT4</accession>
<reference evidence="2 3" key="1">
    <citation type="journal article" date="2022" name="Nat. Plants">
        <title>Genomes of leafy and leafless Platanthera orchids illuminate the evolution of mycoheterotrophy.</title>
        <authorList>
            <person name="Li M.H."/>
            <person name="Liu K.W."/>
            <person name="Li Z."/>
            <person name="Lu H.C."/>
            <person name="Ye Q.L."/>
            <person name="Zhang D."/>
            <person name="Wang J.Y."/>
            <person name="Li Y.F."/>
            <person name="Zhong Z.M."/>
            <person name="Liu X."/>
            <person name="Yu X."/>
            <person name="Liu D.K."/>
            <person name="Tu X.D."/>
            <person name="Liu B."/>
            <person name="Hao Y."/>
            <person name="Liao X.Y."/>
            <person name="Jiang Y.T."/>
            <person name="Sun W.H."/>
            <person name="Chen J."/>
            <person name="Chen Y.Q."/>
            <person name="Ai Y."/>
            <person name="Zhai J.W."/>
            <person name="Wu S.S."/>
            <person name="Zhou Z."/>
            <person name="Hsiao Y.Y."/>
            <person name="Wu W.L."/>
            <person name="Chen Y.Y."/>
            <person name="Lin Y.F."/>
            <person name="Hsu J.L."/>
            <person name="Li C.Y."/>
            <person name="Wang Z.W."/>
            <person name="Zhao X."/>
            <person name="Zhong W.Y."/>
            <person name="Ma X.K."/>
            <person name="Ma L."/>
            <person name="Huang J."/>
            <person name="Chen G.Z."/>
            <person name="Huang M.Z."/>
            <person name="Huang L."/>
            <person name="Peng D.H."/>
            <person name="Luo Y.B."/>
            <person name="Zou S.Q."/>
            <person name="Chen S.P."/>
            <person name="Lan S."/>
            <person name="Tsai W.C."/>
            <person name="Van de Peer Y."/>
            <person name="Liu Z.J."/>
        </authorList>
    </citation>
    <scope>NUCLEOTIDE SEQUENCE [LARGE SCALE GENOMIC DNA]</scope>
    <source>
        <strain evidence="2">Lor287</strain>
    </source>
</reference>
<name>A0AAP0GDT4_9ASPA</name>
<dbReference type="PANTHER" id="PTHR38926">
    <property type="entry name" value="F-BOX DOMAIN CONTAINING PROTEIN, EXPRESSED"/>
    <property type="match status" value="1"/>
</dbReference>
<evidence type="ECO:0000313" key="2">
    <source>
        <dbReference type="EMBL" id="KAK8953784.1"/>
    </source>
</evidence>
<sequence>MEGRRWEDLSFDCLVFIFSKLGLEDLTLGVSLVCKSFHGASMDPKCWKFLDFQNLDFSPNSKFVARFKHEYHVNAFSFNSLLKLCSRRSHGCATKLSIPSINASPLLSDLLLASIQCPRLKELTLPTLLHQDDKQIPGLIGKWKELETLQLKWKPISFLEMVEEIRANCPKFTELRLRGVIDSTDAKAIVKNFPGLKRLAMTSSFLRREDLVTILDGCGELRAVDVSRCRGFDGDDEMLKRFSARIKDFVSDGCKVGEIYVNSYRSYGNLFLAMIFGDY</sequence>
<proteinExistence type="predicted"/>
<evidence type="ECO:0000313" key="3">
    <source>
        <dbReference type="Proteomes" id="UP001418222"/>
    </source>
</evidence>
<dbReference type="SUPFAM" id="SSF81383">
    <property type="entry name" value="F-box domain"/>
    <property type="match status" value="1"/>
</dbReference>
<gene>
    <name evidence="2" type="ORF">KSP39_PZI002064</name>
</gene>
<dbReference type="Proteomes" id="UP001418222">
    <property type="component" value="Unassembled WGS sequence"/>
</dbReference>
<protein>
    <recommendedName>
        <fullName evidence="1">F-box domain-containing protein</fullName>
    </recommendedName>
</protein>
<evidence type="ECO:0000259" key="1">
    <source>
        <dbReference type="Pfam" id="PF12937"/>
    </source>
</evidence>
<dbReference type="InterPro" id="IPR001810">
    <property type="entry name" value="F-box_dom"/>
</dbReference>
<dbReference type="InterPro" id="IPR032675">
    <property type="entry name" value="LRR_dom_sf"/>
</dbReference>
<dbReference type="Gene3D" id="3.80.10.10">
    <property type="entry name" value="Ribonuclease Inhibitor"/>
    <property type="match status" value="1"/>
</dbReference>
<dbReference type="AlphaFoldDB" id="A0AAP0GDT4"/>
<keyword evidence="3" id="KW-1185">Reference proteome</keyword>